<keyword evidence="3" id="KW-1185">Reference proteome</keyword>
<protein>
    <submittedName>
        <fullName evidence="2">Family 1 glycosylhydrolase</fullName>
    </submittedName>
</protein>
<name>A0ABW2U7X5_9BACT</name>
<organism evidence="2 3">
    <name type="scientific">Hymenobacter humi</name>
    <dbReference type="NCBI Taxonomy" id="1411620"/>
    <lineage>
        <taxon>Bacteria</taxon>
        <taxon>Pseudomonadati</taxon>
        <taxon>Bacteroidota</taxon>
        <taxon>Cytophagia</taxon>
        <taxon>Cytophagales</taxon>
        <taxon>Hymenobacteraceae</taxon>
        <taxon>Hymenobacter</taxon>
    </lineage>
</organism>
<feature type="chain" id="PRO_5045811151" evidence="1">
    <location>
        <begin position="26"/>
        <end position="394"/>
    </location>
</feature>
<dbReference type="PANTHER" id="PTHR12631">
    <property type="entry name" value="ALPHA-L-IDURONIDASE"/>
    <property type="match status" value="1"/>
</dbReference>
<dbReference type="InterPro" id="IPR051923">
    <property type="entry name" value="Glycosyl_Hydrolase_39"/>
</dbReference>
<accession>A0ABW2U7X5</accession>
<dbReference type="Gene3D" id="3.20.20.80">
    <property type="entry name" value="Glycosidases"/>
    <property type="match status" value="1"/>
</dbReference>
<evidence type="ECO:0000313" key="3">
    <source>
        <dbReference type="Proteomes" id="UP001596513"/>
    </source>
</evidence>
<dbReference type="PANTHER" id="PTHR12631:SF11">
    <property type="entry name" value="GLYCOSIDE HYDROLASE FAMILY 5 DOMAIN-CONTAINING PROTEIN"/>
    <property type="match status" value="1"/>
</dbReference>
<dbReference type="InterPro" id="IPR017853">
    <property type="entry name" value="GH"/>
</dbReference>
<dbReference type="Proteomes" id="UP001596513">
    <property type="component" value="Unassembled WGS sequence"/>
</dbReference>
<reference evidence="3" key="1">
    <citation type="journal article" date="2019" name="Int. J. Syst. Evol. Microbiol.">
        <title>The Global Catalogue of Microorganisms (GCM) 10K type strain sequencing project: providing services to taxonomists for standard genome sequencing and annotation.</title>
        <authorList>
            <consortium name="The Broad Institute Genomics Platform"/>
            <consortium name="The Broad Institute Genome Sequencing Center for Infectious Disease"/>
            <person name="Wu L."/>
            <person name="Ma J."/>
        </authorList>
    </citation>
    <scope>NUCLEOTIDE SEQUENCE [LARGE SCALE GENOMIC DNA]</scope>
    <source>
        <strain evidence="3">JCM 19635</strain>
    </source>
</reference>
<proteinExistence type="predicted"/>
<evidence type="ECO:0000313" key="2">
    <source>
        <dbReference type="EMBL" id="MFC7669602.1"/>
    </source>
</evidence>
<dbReference type="RefSeq" id="WP_380205094.1">
    <property type="nucleotide sequence ID" value="NZ_JBHTEK010000001.1"/>
</dbReference>
<dbReference type="SUPFAM" id="SSF51445">
    <property type="entry name" value="(Trans)glycosidases"/>
    <property type="match status" value="1"/>
</dbReference>
<sequence>MKHIFRRVISLTMFWVGLSGLPATAQTADEYVRPYTEPFQYGANVGYYGTNWNDESLAGLLQQAGGHSLRPTLPEWFVENYGYTIRQNTFNTYVNELGMKELTCFIEKPSNAHADWTVYPGATGPSKLFANMYEPIWNPDGTVNDNNYYARYVYKLLQVYGDKVRFWEVLNEPDFANGASAAPWLTRAPTPAEQVNTQAPFYHYIRMLRITYEVVKKYHPEAYVSTSVGYPEYVDALLRYTDNPDGGAATAAYARTGGAYFDVLSYHVYPNYSLHYWDNAIGGFRYTRTSDYSANKIIEDKNQMVAVLNKYGYNGTKHPAKFLTLSESNVSRRTSDDRVGSDEYQRNFGIKALVLIQKNDIKQFYLYSIGETVNAPAAGTVVSGEDEPGLDGPV</sequence>
<evidence type="ECO:0000256" key="1">
    <source>
        <dbReference type="SAM" id="SignalP"/>
    </source>
</evidence>
<gene>
    <name evidence="2" type="ORF">ACFQT0_21215</name>
</gene>
<feature type="signal peptide" evidence="1">
    <location>
        <begin position="1"/>
        <end position="25"/>
    </location>
</feature>
<comment type="caution">
    <text evidence="2">The sequence shown here is derived from an EMBL/GenBank/DDBJ whole genome shotgun (WGS) entry which is preliminary data.</text>
</comment>
<dbReference type="EMBL" id="JBHTEK010000001">
    <property type="protein sequence ID" value="MFC7669602.1"/>
    <property type="molecule type" value="Genomic_DNA"/>
</dbReference>
<keyword evidence="1" id="KW-0732">Signal</keyword>